<protein>
    <submittedName>
        <fullName evidence="2">Unannotated protein</fullName>
    </submittedName>
</protein>
<dbReference type="EMBL" id="CAFBMK010000002">
    <property type="protein sequence ID" value="CAB4891913.1"/>
    <property type="molecule type" value="Genomic_DNA"/>
</dbReference>
<gene>
    <name evidence="2" type="ORF">UFOPK3564_00050</name>
</gene>
<dbReference type="InterPro" id="IPR038765">
    <property type="entry name" value="Papain-like_cys_pep_sf"/>
</dbReference>
<organism evidence="2">
    <name type="scientific">freshwater metagenome</name>
    <dbReference type="NCBI Taxonomy" id="449393"/>
    <lineage>
        <taxon>unclassified sequences</taxon>
        <taxon>metagenomes</taxon>
        <taxon>ecological metagenomes</taxon>
    </lineage>
</organism>
<accession>A0A6J7FJT1</accession>
<reference evidence="2" key="1">
    <citation type="submission" date="2020-05" db="EMBL/GenBank/DDBJ databases">
        <authorList>
            <person name="Chiriac C."/>
            <person name="Salcher M."/>
            <person name="Ghai R."/>
            <person name="Kavagutti S V."/>
        </authorList>
    </citation>
    <scope>NUCLEOTIDE SEQUENCE</scope>
</reference>
<evidence type="ECO:0000259" key="1">
    <source>
        <dbReference type="Pfam" id="PF05257"/>
    </source>
</evidence>
<sequence>MSLATTLDRIAQLQALADPQAAARAAAARRFVATGTTTVGSALGPSVGLAPAPGTPFADALRTATATPGSTPMIDAARTQAGVVEAPPGSNDSPEIARYRQAVAGAPGPGPWCAYFVSWAAREAGTPLGDQGQGFGSVDAMWAWAQRSGRAVPNGPGVTPQVGDVVILNQHTGIVTGVRPDGTVETIEGNTSDRVADRTHPAGEAIGYIRMA</sequence>
<proteinExistence type="predicted"/>
<dbReference type="SUPFAM" id="SSF54001">
    <property type="entry name" value="Cysteine proteinases"/>
    <property type="match status" value="1"/>
</dbReference>
<dbReference type="Gene3D" id="3.90.1720.10">
    <property type="entry name" value="endopeptidase domain like (from Nostoc punctiforme)"/>
    <property type="match status" value="1"/>
</dbReference>
<evidence type="ECO:0000313" key="2">
    <source>
        <dbReference type="EMBL" id="CAB4891913.1"/>
    </source>
</evidence>
<feature type="domain" description="Peptidase C51" evidence="1">
    <location>
        <begin position="109"/>
        <end position="190"/>
    </location>
</feature>
<dbReference type="Pfam" id="PF05257">
    <property type="entry name" value="CHAP"/>
    <property type="match status" value="1"/>
</dbReference>
<dbReference type="AlphaFoldDB" id="A0A6J7FJT1"/>
<dbReference type="InterPro" id="IPR007921">
    <property type="entry name" value="CHAP_dom"/>
</dbReference>
<name>A0A6J7FJT1_9ZZZZ</name>